<dbReference type="AlphaFoldDB" id="A0A2P2NPY6"/>
<sequence length="45" mass="5245">MKLLHLSSYHCLRLQLSVYYHFFMEVQSLPSILLRQSIASSSCLT</sequence>
<name>A0A2P2NPY6_RHIMU</name>
<dbReference type="EMBL" id="GGEC01063976">
    <property type="protein sequence ID" value="MBX44460.1"/>
    <property type="molecule type" value="Transcribed_RNA"/>
</dbReference>
<proteinExistence type="predicted"/>
<organism evidence="1">
    <name type="scientific">Rhizophora mucronata</name>
    <name type="common">Asiatic mangrove</name>
    <dbReference type="NCBI Taxonomy" id="61149"/>
    <lineage>
        <taxon>Eukaryota</taxon>
        <taxon>Viridiplantae</taxon>
        <taxon>Streptophyta</taxon>
        <taxon>Embryophyta</taxon>
        <taxon>Tracheophyta</taxon>
        <taxon>Spermatophyta</taxon>
        <taxon>Magnoliopsida</taxon>
        <taxon>eudicotyledons</taxon>
        <taxon>Gunneridae</taxon>
        <taxon>Pentapetalae</taxon>
        <taxon>rosids</taxon>
        <taxon>fabids</taxon>
        <taxon>Malpighiales</taxon>
        <taxon>Rhizophoraceae</taxon>
        <taxon>Rhizophora</taxon>
    </lineage>
</organism>
<evidence type="ECO:0000313" key="1">
    <source>
        <dbReference type="EMBL" id="MBX44460.1"/>
    </source>
</evidence>
<reference evidence="1" key="1">
    <citation type="submission" date="2018-02" db="EMBL/GenBank/DDBJ databases">
        <title>Rhizophora mucronata_Transcriptome.</title>
        <authorList>
            <person name="Meera S.P."/>
            <person name="Sreeshan A."/>
            <person name="Augustine A."/>
        </authorList>
    </citation>
    <scope>NUCLEOTIDE SEQUENCE</scope>
    <source>
        <tissue evidence="1">Leaf</tissue>
    </source>
</reference>
<accession>A0A2P2NPY6</accession>
<protein>
    <submittedName>
        <fullName evidence="1">Uncharacterized protein</fullName>
    </submittedName>
</protein>